<comment type="caution">
    <text evidence="6">The sequence shown here is derived from an EMBL/GenBank/DDBJ whole genome shotgun (WGS) entry which is preliminary data.</text>
</comment>
<evidence type="ECO:0000256" key="4">
    <source>
        <dbReference type="PROSITE-ProRule" id="PRU00335"/>
    </source>
</evidence>
<dbReference type="GO" id="GO:0003700">
    <property type="term" value="F:DNA-binding transcription factor activity"/>
    <property type="evidence" value="ECO:0007669"/>
    <property type="project" value="TreeGrafter"/>
</dbReference>
<evidence type="ECO:0000313" key="7">
    <source>
        <dbReference type="Proteomes" id="UP000694501"/>
    </source>
</evidence>
<dbReference type="Proteomes" id="UP000694501">
    <property type="component" value="Unassembled WGS sequence"/>
</dbReference>
<dbReference type="RefSeq" id="WP_211040623.1">
    <property type="nucleotide sequence ID" value="NZ_JAELVF020000001.1"/>
</dbReference>
<keyword evidence="7" id="KW-1185">Reference proteome</keyword>
<dbReference type="PROSITE" id="PS50977">
    <property type="entry name" value="HTH_TETR_2"/>
    <property type="match status" value="1"/>
</dbReference>
<evidence type="ECO:0000313" key="6">
    <source>
        <dbReference type="EMBL" id="MBU7596301.1"/>
    </source>
</evidence>
<dbReference type="PROSITE" id="PS01081">
    <property type="entry name" value="HTH_TETR_1"/>
    <property type="match status" value="1"/>
</dbReference>
<dbReference type="Pfam" id="PF00440">
    <property type="entry name" value="TetR_N"/>
    <property type="match status" value="1"/>
</dbReference>
<keyword evidence="2 4" id="KW-0238">DNA-binding</keyword>
<reference evidence="6" key="1">
    <citation type="submission" date="2021-06" db="EMBL/GenBank/DDBJ databases">
        <title>Sequencing of actinobacteria type strains.</title>
        <authorList>
            <person name="Nguyen G.-S."/>
            <person name="Wentzel A."/>
        </authorList>
    </citation>
    <scope>NUCLEOTIDE SEQUENCE</scope>
    <source>
        <strain evidence="6">P38-E01</strain>
    </source>
</reference>
<accession>A0A949N6E0</accession>
<dbReference type="InterPro" id="IPR036271">
    <property type="entry name" value="Tet_transcr_reg_TetR-rel_C_sf"/>
</dbReference>
<dbReference type="Gene3D" id="1.10.357.10">
    <property type="entry name" value="Tetracycline Repressor, domain 2"/>
    <property type="match status" value="1"/>
</dbReference>
<dbReference type="AlphaFoldDB" id="A0A949N6E0"/>
<gene>
    <name evidence="6" type="ORF">JGS22_001265</name>
</gene>
<evidence type="ECO:0000256" key="1">
    <source>
        <dbReference type="ARBA" id="ARBA00023015"/>
    </source>
</evidence>
<dbReference type="SUPFAM" id="SSF48498">
    <property type="entry name" value="Tetracyclin repressor-like, C-terminal domain"/>
    <property type="match status" value="1"/>
</dbReference>
<feature type="domain" description="HTH tetR-type" evidence="5">
    <location>
        <begin position="14"/>
        <end position="73"/>
    </location>
</feature>
<sequence>MPTGTPRPLRADAARNSEKILRAAREVYAEVGPDASLDAVARRAGVGIATLFRRFPDKSALLRAVLDRQFAEQVGPALDRARKDPDPLRGVALMLETALASAIAHHHVLVAARNTGVLTSGAGDRFFEVLDPAVRRGQQAGVIRQDLVPEDLRRIMTMLISVTWTMEPGETGWRRYVALILDSLSPAGAGTLPEPAPPIRRPDF</sequence>
<name>A0A949N6E0_9ACTN</name>
<evidence type="ECO:0000259" key="5">
    <source>
        <dbReference type="PROSITE" id="PS50977"/>
    </source>
</evidence>
<dbReference type="InterPro" id="IPR001647">
    <property type="entry name" value="HTH_TetR"/>
</dbReference>
<dbReference type="GO" id="GO:0000976">
    <property type="term" value="F:transcription cis-regulatory region binding"/>
    <property type="evidence" value="ECO:0007669"/>
    <property type="project" value="TreeGrafter"/>
</dbReference>
<dbReference type="EMBL" id="JAELVF020000001">
    <property type="protein sequence ID" value="MBU7596301.1"/>
    <property type="molecule type" value="Genomic_DNA"/>
</dbReference>
<dbReference type="SUPFAM" id="SSF46689">
    <property type="entry name" value="Homeodomain-like"/>
    <property type="match status" value="1"/>
</dbReference>
<organism evidence="6 7">
    <name type="scientific">Streptomyces tardus</name>
    <dbReference type="NCBI Taxonomy" id="2780544"/>
    <lineage>
        <taxon>Bacteria</taxon>
        <taxon>Bacillati</taxon>
        <taxon>Actinomycetota</taxon>
        <taxon>Actinomycetes</taxon>
        <taxon>Kitasatosporales</taxon>
        <taxon>Streptomycetaceae</taxon>
        <taxon>Streptomyces</taxon>
    </lineage>
</organism>
<dbReference type="InterPro" id="IPR050109">
    <property type="entry name" value="HTH-type_TetR-like_transc_reg"/>
</dbReference>
<dbReference type="PANTHER" id="PTHR30055:SF234">
    <property type="entry name" value="HTH-TYPE TRANSCRIPTIONAL REGULATOR BETI"/>
    <property type="match status" value="1"/>
</dbReference>
<dbReference type="PANTHER" id="PTHR30055">
    <property type="entry name" value="HTH-TYPE TRANSCRIPTIONAL REGULATOR RUTR"/>
    <property type="match status" value="1"/>
</dbReference>
<evidence type="ECO:0000256" key="2">
    <source>
        <dbReference type="ARBA" id="ARBA00023125"/>
    </source>
</evidence>
<protein>
    <submittedName>
        <fullName evidence="6">TetR/AcrR family transcriptional regulator</fullName>
    </submittedName>
</protein>
<proteinExistence type="predicted"/>
<dbReference type="InterPro" id="IPR009057">
    <property type="entry name" value="Homeodomain-like_sf"/>
</dbReference>
<feature type="DNA-binding region" description="H-T-H motif" evidence="4">
    <location>
        <begin position="36"/>
        <end position="55"/>
    </location>
</feature>
<dbReference type="PRINTS" id="PR00455">
    <property type="entry name" value="HTHTETR"/>
</dbReference>
<keyword evidence="3" id="KW-0804">Transcription</keyword>
<evidence type="ECO:0000256" key="3">
    <source>
        <dbReference type="ARBA" id="ARBA00023163"/>
    </source>
</evidence>
<dbReference type="InterPro" id="IPR023772">
    <property type="entry name" value="DNA-bd_HTH_TetR-type_CS"/>
</dbReference>
<keyword evidence="1" id="KW-0805">Transcription regulation</keyword>